<dbReference type="PRINTS" id="PR00604">
    <property type="entry name" value="CYTCHRMECIAB"/>
</dbReference>
<proteinExistence type="predicted"/>
<evidence type="ECO:0000256" key="3">
    <source>
        <dbReference type="ARBA" id="ARBA00022723"/>
    </source>
</evidence>
<dbReference type="Proteomes" id="UP000032305">
    <property type="component" value="Unassembled WGS sequence"/>
</dbReference>
<keyword evidence="11" id="KW-1185">Reference proteome</keyword>
<evidence type="ECO:0000256" key="5">
    <source>
        <dbReference type="ARBA" id="ARBA00023004"/>
    </source>
</evidence>
<dbReference type="eggNOG" id="COG3474">
    <property type="taxonomic scope" value="Bacteria"/>
</dbReference>
<name>A0A0A1W3W1_9SPHN</name>
<organism evidence="10 11">
    <name type="scientific">Sphingomonas parapaucimobilis NBRC 15100</name>
    <dbReference type="NCBI Taxonomy" id="1219049"/>
    <lineage>
        <taxon>Bacteria</taxon>
        <taxon>Pseudomonadati</taxon>
        <taxon>Pseudomonadota</taxon>
        <taxon>Alphaproteobacteria</taxon>
        <taxon>Sphingomonadales</taxon>
        <taxon>Sphingomonadaceae</taxon>
        <taxon>Sphingomonas</taxon>
    </lineage>
</organism>
<keyword evidence="8" id="KW-0812">Transmembrane</keyword>
<evidence type="ECO:0000256" key="6">
    <source>
        <dbReference type="PROSITE-ProRule" id="PRU00433"/>
    </source>
</evidence>
<dbReference type="Gene3D" id="1.10.760.10">
    <property type="entry name" value="Cytochrome c-like domain"/>
    <property type="match status" value="1"/>
</dbReference>
<evidence type="ECO:0000256" key="2">
    <source>
        <dbReference type="ARBA" id="ARBA00022617"/>
    </source>
</evidence>
<evidence type="ECO:0000259" key="9">
    <source>
        <dbReference type="PROSITE" id="PS51007"/>
    </source>
</evidence>
<evidence type="ECO:0000256" key="1">
    <source>
        <dbReference type="ARBA" id="ARBA00022448"/>
    </source>
</evidence>
<keyword evidence="8" id="KW-1133">Transmembrane helix</keyword>
<feature type="compositionally biased region" description="Low complexity" evidence="7">
    <location>
        <begin position="180"/>
        <end position="196"/>
    </location>
</feature>
<dbReference type="SUPFAM" id="SSF46626">
    <property type="entry name" value="Cytochrome c"/>
    <property type="match status" value="1"/>
</dbReference>
<dbReference type="Pfam" id="PF00034">
    <property type="entry name" value="Cytochrom_C"/>
    <property type="match status" value="1"/>
</dbReference>
<dbReference type="PROSITE" id="PS51007">
    <property type="entry name" value="CYTC"/>
    <property type="match status" value="1"/>
</dbReference>
<dbReference type="GO" id="GO:0009055">
    <property type="term" value="F:electron transfer activity"/>
    <property type="evidence" value="ECO:0007669"/>
    <property type="project" value="InterPro"/>
</dbReference>
<feature type="domain" description="Cytochrome c" evidence="9">
    <location>
        <begin position="73"/>
        <end position="174"/>
    </location>
</feature>
<dbReference type="GO" id="GO:0020037">
    <property type="term" value="F:heme binding"/>
    <property type="evidence" value="ECO:0007669"/>
    <property type="project" value="InterPro"/>
</dbReference>
<dbReference type="InterPro" id="IPR002327">
    <property type="entry name" value="Cyt_c_1A/1B"/>
</dbReference>
<dbReference type="InterPro" id="IPR009056">
    <property type="entry name" value="Cyt_c-like_dom"/>
</dbReference>
<comment type="caution">
    <text evidence="10">The sequence shown here is derived from an EMBL/GenBank/DDBJ whole genome shotgun (WGS) entry which is preliminary data.</text>
</comment>
<evidence type="ECO:0000256" key="8">
    <source>
        <dbReference type="SAM" id="Phobius"/>
    </source>
</evidence>
<sequence>MAGQRNAMDLKTNTIAGWVLGAAGTALGLSIVGGMIFHEERPEKMGYAIEGVEAEGAGGGAAEVPIASLLPTADAAKGAEVFKKCAACHTINQGGANGIGPNLYATMGEAIAQGKAGFAFSDALKAVGGKWDWDKMNAWLTSPRKFAPGTKMTFAGLSNPQDRANVILYLNQQGSNLPLPAAPAAKAEPAAGDAPANGTDPAVNKVEEDPRADTGSIANTGTPAKGAPSVDPQAAVEGAKAPR</sequence>
<keyword evidence="2 6" id="KW-0349">Heme</keyword>
<keyword evidence="8" id="KW-0472">Membrane</keyword>
<evidence type="ECO:0000256" key="4">
    <source>
        <dbReference type="ARBA" id="ARBA00022982"/>
    </source>
</evidence>
<reference evidence="10 11" key="1">
    <citation type="submission" date="2014-11" db="EMBL/GenBank/DDBJ databases">
        <title>Whole genome shotgun sequence of Sphingomonas parapaucimobilis NBRC 15100.</title>
        <authorList>
            <person name="Katano-Makiyama Y."/>
            <person name="Hosoyama A."/>
            <person name="Hashimoto M."/>
            <person name="Hosoyama Y."/>
            <person name="Noguchi M."/>
            <person name="Numata M."/>
            <person name="Tsuchikane K."/>
            <person name="Hirakata S."/>
            <person name="Uohara A."/>
            <person name="Shimodaira J."/>
            <person name="Ohji S."/>
            <person name="Ichikawa N."/>
            <person name="Kimura A."/>
            <person name="Yamazoe A."/>
            <person name="Fujita N."/>
        </authorList>
    </citation>
    <scope>NUCLEOTIDE SEQUENCE [LARGE SCALE GENOMIC DNA]</scope>
    <source>
        <strain evidence="10 11">NBRC 15100</strain>
    </source>
</reference>
<keyword evidence="4" id="KW-0249">Electron transport</keyword>
<keyword evidence="3 6" id="KW-0479">Metal-binding</keyword>
<evidence type="ECO:0000313" key="11">
    <source>
        <dbReference type="Proteomes" id="UP000032305"/>
    </source>
</evidence>
<dbReference type="InterPro" id="IPR036909">
    <property type="entry name" value="Cyt_c-like_dom_sf"/>
</dbReference>
<feature type="region of interest" description="Disordered" evidence="7">
    <location>
        <begin position="180"/>
        <end position="243"/>
    </location>
</feature>
<evidence type="ECO:0000256" key="7">
    <source>
        <dbReference type="SAM" id="MobiDB-lite"/>
    </source>
</evidence>
<protein>
    <submittedName>
        <fullName evidence="10">Putative cytochrome c</fullName>
    </submittedName>
</protein>
<keyword evidence="5 6" id="KW-0408">Iron</keyword>
<evidence type="ECO:0000313" key="10">
    <source>
        <dbReference type="EMBL" id="GAM00043.1"/>
    </source>
</evidence>
<dbReference type="EMBL" id="BBPI01000018">
    <property type="protein sequence ID" value="GAM00043.1"/>
    <property type="molecule type" value="Genomic_DNA"/>
</dbReference>
<keyword evidence="1" id="KW-0813">Transport</keyword>
<dbReference type="PANTHER" id="PTHR11961">
    <property type="entry name" value="CYTOCHROME C"/>
    <property type="match status" value="1"/>
</dbReference>
<dbReference type="AlphaFoldDB" id="A0A0A1W3W1"/>
<dbReference type="GO" id="GO:0046872">
    <property type="term" value="F:metal ion binding"/>
    <property type="evidence" value="ECO:0007669"/>
    <property type="project" value="UniProtKB-KW"/>
</dbReference>
<accession>A0A0A1W3W1</accession>
<feature type="transmembrane region" description="Helical" evidence="8">
    <location>
        <begin position="15"/>
        <end position="37"/>
    </location>
</feature>
<gene>
    <name evidence="10" type="ORF">SP5_018_00730</name>
</gene>